<dbReference type="Pfam" id="PF01237">
    <property type="entry name" value="Oxysterol_BP"/>
    <property type="match status" value="1"/>
</dbReference>
<sequence length="969" mass="104336">MEEVEILPRDAYLHTVNIAQAPCTIQWWFSTKRKNIDFGLFMRTAPHGGDDGPPPSISRAGSGAQPGSRESTVGTAGGRQLAGLASGAQDSDGPRAVADAAAKQRGGYFKLQDRGAAALMPLKHYESSKTTIKGSWDAVQPGAYILYFDNSFSKNTSKRLSFCVAVKEAARQTGASASASRPSVTMSGWLLKKKRKRMQGWASRWISVQGRWLLYSTTEGGIPRAKVDIANAVVSTSKADLAITIDGDEGFLQLRAQTPGDFDAWVAALKKVKECFATNTAAATGGDGATLSAGAVVHSPVLAALDGLARQCVTPRDDVAATGVDATRIQQVHADFESAVERLDLLLRGLGGSPGMAFREKAQGCLQQIRDSGGILHGLLVSAAAAPGLTRRNTAASERPSLPGTDSWSSRVSVSGSEVFYDTNEVLELVRDGADASPPIGPLQHADHWPGDSIGSGSTDAEAAAGLGKAAAACPDGEMDSASDSDAGEGDFDDGSARGSGVLRLDRMRIDLIRDPDFIEALAKNSLRSPRAAGAASDADTQPGKAAAAGGDEFEEDADQWPLSTIERVRAQTAPYEPRTSLPAEAGEVNVSLISILRKNVGRELTSIAMPLVMNEPINALQALCEEMRFSRLLQQADEMDDSLDRMMYVAAFAVGVLSLKKNRAERKPFNPLLGETYELVDPLSGFRFVSEKVSHHPPVMACYADSPSYRLWQDSSGKSKFWGKSMEFVQTSSVHIELLAHGDHFTYCKPSALVRGLISGNRTIDFTGEMVITNHATGDQCTVNFKEATLFSSSDDMVECHLRRGGARGVERVLRGSWSSHLRYERAPARAETLWTAAALPPTADRFYGFSYFTMRLNELLPAVAPDLPPTDTRFRPDQRAYEHGDIDAAEAVKTELEEAQRMRNREREAAGAAWVPQWFEETDDPESPSGRSWVYKGGYWDARARRAFPPAVALWEPAGSPAGRAAS</sequence>
<dbReference type="SUPFAM" id="SSF50729">
    <property type="entry name" value="PH domain-like"/>
    <property type="match status" value="1"/>
</dbReference>
<evidence type="ECO:0000256" key="8">
    <source>
        <dbReference type="RuleBase" id="RU003844"/>
    </source>
</evidence>
<feature type="compositionally biased region" description="Acidic residues" evidence="9">
    <location>
        <begin position="477"/>
        <end position="494"/>
    </location>
</feature>
<keyword evidence="7" id="KW-0446">Lipid-binding</keyword>
<reference evidence="12" key="1">
    <citation type="submission" date="2022-07" db="EMBL/GenBank/DDBJ databases">
        <title>Phylogenomic reconstructions and comparative analyses of Kickxellomycotina fungi.</title>
        <authorList>
            <person name="Reynolds N.K."/>
            <person name="Stajich J.E."/>
            <person name="Barry K."/>
            <person name="Grigoriev I.V."/>
            <person name="Crous P."/>
            <person name="Smith M.E."/>
        </authorList>
    </citation>
    <scope>NUCLEOTIDE SEQUENCE</scope>
    <source>
        <strain evidence="12">BCRC 34381</strain>
    </source>
</reference>
<dbReference type="Gene3D" id="2.40.160.120">
    <property type="match status" value="1"/>
</dbReference>
<dbReference type="GO" id="GO:0005886">
    <property type="term" value="C:plasma membrane"/>
    <property type="evidence" value="ECO:0007669"/>
    <property type="project" value="TreeGrafter"/>
</dbReference>
<keyword evidence="3" id="KW-0813">Transport</keyword>
<dbReference type="InterPro" id="IPR000648">
    <property type="entry name" value="Oxysterol-bd"/>
</dbReference>
<dbReference type="InterPro" id="IPR018494">
    <property type="entry name" value="Oxysterol-bd_CS"/>
</dbReference>
<dbReference type="Gene3D" id="2.60.120.680">
    <property type="entry name" value="GOLD domain"/>
    <property type="match status" value="1"/>
</dbReference>
<organism evidence="12 13">
    <name type="scientific">Coemansia biformis</name>
    <dbReference type="NCBI Taxonomy" id="1286918"/>
    <lineage>
        <taxon>Eukaryota</taxon>
        <taxon>Fungi</taxon>
        <taxon>Fungi incertae sedis</taxon>
        <taxon>Zoopagomycota</taxon>
        <taxon>Kickxellomycotina</taxon>
        <taxon>Kickxellomycetes</taxon>
        <taxon>Kickxellales</taxon>
        <taxon>Kickxellaceae</taxon>
        <taxon>Coemansia</taxon>
    </lineage>
</organism>
<evidence type="ECO:0000256" key="2">
    <source>
        <dbReference type="ARBA" id="ARBA00008842"/>
    </source>
</evidence>
<evidence type="ECO:0000256" key="6">
    <source>
        <dbReference type="ARBA" id="ARBA00023055"/>
    </source>
</evidence>
<comment type="caution">
    <text evidence="12">The sequence shown here is derived from an EMBL/GenBank/DDBJ whole genome shotgun (WGS) entry which is preliminary data.</text>
</comment>
<evidence type="ECO:0000256" key="7">
    <source>
        <dbReference type="ARBA" id="ARBA00023121"/>
    </source>
</evidence>
<dbReference type="PROSITE" id="PS50866">
    <property type="entry name" value="GOLD"/>
    <property type="match status" value="1"/>
</dbReference>
<dbReference type="GO" id="GO:0006887">
    <property type="term" value="P:exocytosis"/>
    <property type="evidence" value="ECO:0007669"/>
    <property type="project" value="TreeGrafter"/>
</dbReference>
<dbReference type="GO" id="GO:0032541">
    <property type="term" value="C:cortical endoplasmic reticulum"/>
    <property type="evidence" value="ECO:0007669"/>
    <property type="project" value="TreeGrafter"/>
</dbReference>
<feature type="region of interest" description="Disordered" evidence="9">
    <location>
        <begin position="529"/>
        <end position="554"/>
    </location>
</feature>
<dbReference type="SUPFAM" id="SSF101576">
    <property type="entry name" value="Supernatant protein factor (SPF), C-terminal domain"/>
    <property type="match status" value="1"/>
</dbReference>
<dbReference type="InterPro" id="IPR009038">
    <property type="entry name" value="GOLD_dom"/>
</dbReference>
<accession>A0A9W7Y844</accession>
<dbReference type="AlphaFoldDB" id="A0A9W7Y844"/>
<evidence type="ECO:0000313" key="12">
    <source>
        <dbReference type="EMBL" id="KAJ1731333.1"/>
    </source>
</evidence>
<comment type="similarity">
    <text evidence="2 8">Belongs to the OSBP family.</text>
</comment>
<keyword evidence="13" id="KW-1185">Reference proteome</keyword>
<dbReference type="GO" id="GO:0005829">
    <property type="term" value="C:cytosol"/>
    <property type="evidence" value="ECO:0007669"/>
    <property type="project" value="TreeGrafter"/>
</dbReference>
<dbReference type="GO" id="GO:0120009">
    <property type="term" value="P:intermembrane lipid transfer"/>
    <property type="evidence" value="ECO:0007669"/>
    <property type="project" value="UniProtKB-ARBA"/>
</dbReference>
<evidence type="ECO:0000259" key="10">
    <source>
        <dbReference type="PROSITE" id="PS50003"/>
    </source>
</evidence>
<dbReference type="PANTHER" id="PTHR10972:SF203">
    <property type="entry name" value="OXYSTEROL-BINDING PROTEIN HOMOLOG 3"/>
    <property type="match status" value="1"/>
</dbReference>
<dbReference type="Gene3D" id="3.30.70.3490">
    <property type="match status" value="1"/>
</dbReference>
<feature type="domain" description="PH" evidence="10">
    <location>
        <begin position="183"/>
        <end position="274"/>
    </location>
</feature>
<name>A0A9W7Y844_9FUNG</name>
<dbReference type="GO" id="GO:0097038">
    <property type="term" value="C:perinuclear endoplasmic reticulum"/>
    <property type="evidence" value="ECO:0007669"/>
    <property type="project" value="TreeGrafter"/>
</dbReference>
<dbReference type="InterPro" id="IPR011993">
    <property type="entry name" value="PH-like_dom_sf"/>
</dbReference>
<protein>
    <submittedName>
        <fullName evidence="12">Oxysterol-binding protein 3</fullName>
    </submittedName>
</protein>
<feature type="region of interest" description="Disordered" evidence="9">
    <location>
        <begin position="433"/>
        <end position="499"/>
    </location>
</feature>
<dbReference type="InterPro" id="IPR036598">
    <property type="entry name" value="GOLD_dom_sf"/>
</dbReference>
<dbReference type="Pfam" id="PF15409">
    <property type="entry name" value="PH_8"/>
    <property type="match status" value="1"/>
</dbReference>
<dbReference type="Gene3D" id="2.30.29.30">
    <property type="entry name" value="Pleckstrin-homology domain (PH domain)/Phosphotyrosine-binding domain (PTB)"/>
    <property type="match status" value="1"/>
</dbReference>
<comment type="subcellular location">
    <subcellularLocation>
        <location evidence="1">Cytoplasm</location>
    </subcellularLocation>
</comment>
<dbReference type="GO" id="GO:0030011">
    <property type="term" value="P:maintenance of cell polarity"/>
    <property type="evidence" value="ECO:0007669"/>
    <property type="project" value="TreeGrafter"/>
</dbReference>
<dbReference type="GO" id="GO:0035621">
    <property type="term" value="P:ER to Golgi ceramide transport"/>
    <property type="evidence" value="ECO:0007669"/>
    <property type="project" value="TreeGrafter"/>
</dbReference>
<proteinExistence type="inferred from homology"/>
<evidence type="ECO:0000313" key="13">
    <source>
        <dbReference type="Proteomes" id="UP001143981"/>
    </source>
</evidence>
<dbReference type="GO" id="GO:0006897">
    <property type="term" value="P:endocytosis"/>
    <property type="evidence" value="ECO:0007669"/>
    <property type="project" value="TreeGrafter"/>
</dbReference>
<dbReference type="InterPro" id="IPR001849">
    <property type="entry name" value="PH_domain"/>
</dbReference>
<keyword evidence="5" id="KW-0597">Phosphoprotein</keyword>
<dbReference type="PANTHER" id="PTHR10972">
    <property type="entry name" value="OXYSTEROL-BINDING PROTEIN-RELATED"/>
    <property type="match status" value="1"/>
</dbReference>
<dbReference type="InterPro" id="IPR041680">
    <property type="entry name" value="PH_8"/>
</dbReference>
<dbReference type="Proteomes" id="UP001143981">
    <property type="component" value="Unassembled WGS sequence"/>
</dbReference>
<evidence type="ECO:0000256" key="4">
    <source>
        <dbReference type="ARBA" id="ARBA00022490"/>
    </source>
</evidence>
<dbReference type="FunFam" id="2.40.160.120:FF:000001">
    <property type="entry name" value="Oxysterol-binding protein"/>
    <property type="match status" value="1"/>
</dbReference>
<dbReference type="GO" id="GO:0032934">
    <property type="term" value="F:sterol binding"/>
    <property type="evidence" value="ECO:0007669"/>
    <property type="project" value="TreeGrafter"/>
</dbReference>
<dbReference type="OrthoDB" id="1854502at2759"/>
<dbReference type="InterPro" id="IPR037239">
    <property type="entry name" value="OSBP_sf"/>
</dbReference>
<dbReference type="PROSITE" id="PS01013">
    <property type="entry name" value="OSBP"/>
    <property type="match status" value="1"/>
</dbReference>
<feature type="region of interest" description="Disordered" evidence="9">
    <location>
        <begin position="45"/>
        <end position="75"/>
    </location>
</feature>
<evidence type="ECO:0000256" key="5">
    <source>
        <dbReference type="ARBA" id="ARBA00022553"/>
    </source>
</evidence>
<dbReference type="GO" id="GO:0034727">
    <property type="term" value="P:piecemeal microautophagy of the nucleus"/>
    <property type="evidence" value="ECO:0007669"/>
    <property type="project" value="TreeGrafter"/>
</dbReference>
<dbReference type="PROSITE" id="PS50003">
    <property type="entry name" value="PH_DOMAIN"/>
    <property type="match status" value="1"/>
</dbReference>
<feature type="compositionally biased region" description="Low complexity" evidence="9">
    <location>
        <begin position="461"/>
        <end position="473"/>
    </location>
</feature>
<dbReference type="EMBL" id="JANBOI010000341">
    <property type="protein sequence ID" value="KAJ1731333.1"/>
    <property type="molecule type" value="Genomic_DNA"/>
</dbReference>
<feature type="domain" description="GOLD" evidence="11">
    <location>
        <begin position="1"/>
        <end position="166"/>
    </location>
</feature>
<dbReference type="SMART" id="SM00233">
    <property type="entry name" value="PH"/>
    <property type="match status" value="1"/>
</dbReference>
<gene>
    <name evidence="12" type="primary">OSH3</name>
    <name evidence="12" type="ORF">LPJ61_002586</name>
</gene>
<dbReference type="SUPFAM" id="SSF144000">
    <property type="entry name" value="Oxysterol-binding protein-like"/>
    <property type="match status" value="1"/>
</dbReference>
<feature type="region of interest" description="Disordered" evidence="9">
    <location>
        <begin position="391"/>
        <end position="413"/>
    </location>
</feature>
<evidence type="ECO:0000256" key="3">
    <source>
        <dbReference type="ARBA" id="ARBA00022448"/>
    </source>
</evidence>
<evidence type="ECO:0000256" key="9">
    <source>
        <dbReference type="SAM" id="MobiDB-lite"/>
    </source>
</evidence>
<evidence type="ECO:0000256" key="1">
    <source>
        <dbReference type="ARBA" id="ARBA00004496"/>
    </source>
</evidence>
<keyword evidence="4" id="KW-0963">Cytoplasm</keyword>
<keyword evidence="6" id="KW-0445">Lipid transport</keyword>
<evidence type="ECO:0000259" key="11">
    <source>
        <dbReference type="PROSITE" id="PS50866"/>
    </source>
</evidence>